<dbReference type="InterPro" id="IPR022641">
    <property type="entry name" value="CheR_N"/>
</dbReference>
<evidence type="ECO:0000259" key="1">
    <source>
        <dbReference type="PROSITE" id="PS50123"/>
    </source>
</evidence>
<dbReference type="Gene3D" id="3.40.50.150">
    <property type="entry name" value="Vaccinia Virus protein VP39"/>
    <property type="match status" value="1"/>
</dbReference>
<dbReference type="SMART" id="SM00138">
    <property type="entry name" value="MeTrc"/>
    <property type="match status" value="1"/>
</dbReference>
<dbReference type="InterPro" id="IPR029063">
    <property type="entry name" value="SAM-dependent_MTases_sf"/>
</dbReference>
<dbReference type="InterPro" id="IPR000780">
    <property type="entry name" value="CheR_MeTrfase"/>
</dbReference>
<dbReference type="PANTHER" id="PTHR24422">
    <property type="entry name" value="CHEMOTAXIS PROTEIN METHYLTRANSFERASE"/>
    <property type="match status" value="1"/>
</dbReference>
<evidence type="ECO:0000313" key="2">
    <source>
        <dbReference type="EMBL" id="NMF92410.1"/>
    </source>
</evidence>
<accession>A0ABX1MYQ1</accession>
<dbReference type="RefSeq" id="WP_169197722.1">
    <property type="nucleotide sequence ID" value="NZ_WTVH02000010.1"/>
</dbReference>
<comment type="caution">
    <text evidence="2">The sequence shown here is derived from an EMBL/GenBank/DDBJ whole genome shotgun (WGS) entry which is preliminary data.</text>
</comment>
<sequence>MSEWGDAQPDLQEVEIRLLLEGIEQVYGYDFRDYAEASIRRRLVHWLAESGFETFSLAQSRVLRDRRVFDSLLRGITINVTEMFRDPGFFRMLRTKVVPFLRTYPFVKIWHAGCATGEEAYSMAILLNEEGMAGRYRIYATDINEAILERAQEGILSVASMQLFTRNYQLSGGAASFADYYTARYEHALLSPALRKNIVFAPHNLATDAEFGEMNMILCRNVMIYFKPPLKERCLRLFDDSLPPGGFLCLGLKEVLERTSIEARFAELDGPMRIYRKRYD</sequence>
<feature type="domain" description="CheR-type methyltransferase" evidence="1">
    <location>
        <begin position="11"/>
        <end position="278"/>
    </location>
</feature>
<keyword evidence="3" id="KW-1185">Reference proteome</keyword>
<evidence type="ECO:0000313" key="3">
    <source>
        <dbReference type="Proteomes" id="UP000601990"/>
    </source>
</evidence>
<dbReference type="SUPFAM" id="SSF53335">
    <property type="entry name" value="S-adenosyl-L-methionine-dependent methyltransferases"/>
    <property type="match status" value="1"/>
</dbReference>
<dbReference type="PROSITE" id="PS50123">
    <property type="entry name" value="CHER"/>
    <property type="match status" value="1"/>
</dbReference>
<reference evidence="2" key="1">
    <citation type="submission" date="2019-12" db="EMBL/GenBank/DDBJ databases">
        <title>Comparative genomics gives insights into the taxonomy of the Azoarcus-Aromatoleum group and reveals separate origins of nif in the plant-associated Azoarcus and non-plant-associated Aromatoleum sub-groups.</title>
        <authorList>
            <person name="Lafos M."/>
            <person name="Maluk M."/>
            <person name="Batista M."/>
            <person name="Junghare M."/>
            <person name="Carmona M."/>
            <person name="Faoro H."/>
            <person name="Cruz L.M."/>
            <person name="Battistoni F."/>
            <person name="De Souza E."/>
            <person name="Pedrosa F."/>
            <person name="Chen W.-M."/>
            <person name="Poole P.S."/>
            <person name="Dixon R.A."/>
            <person name="James E.K."/>
        </authorList>
    </citation>
    <scope>NUCLEOTIDE SEQUENCE</scope>
    <source>
        <strain evidence="2">U120</strain>
    </source>
</reference>
<dbReference type="PANTHER" id="PTHR24422:SF8">
    <property type="entry name" value="CHEMOTAXIS PROTEIN"/>
    <property type="match status" value="1"/>
</dbReference>
<dbReference type="Proteomes" id="UP000601990">
    <property type="component" value="Unassembled WGS sequence"/>
</dbReference>
<name>A0ABX1MYQ1_9RHOO</name>
<dbReference type="PRINTS" id="PR00996">
    <property type="entry name" value="CHERMTFRASE"/>
</dbReference>
<protein>
    <submittedName>
        <fullName evidence="2">Protein-glutamate O-methyltransferase CheR</fullName>
    </submittedName>
</protein>
<dbReference type="InterPro" id="IPR050903">
    <property type="entry name" value="Bact_Chemotaxis_MeTrfase"/>
</dbReference>
<dbReference type="Pfam" id="PF01739">
    <property type="entry name" value="CheR"/>
    <property type="match status" value="1"/>
</dbReference>
<dbReference type="Pfam" id="PF03705">
    <property type="entry name" value="CheR_N"/>
    <property type="match status" value="1"/>
</dbReference>
<proteinExistence type="predicted"/>
<dbReference type="EMBL" id="WTVH01000004">
    <property type="protein sequence ID" value="NMF92410.1"/>
    <property type="molecule type" value="Genomic_DNA"/>
</dbReference>
<gene>
    <name evidence="2" type="ORF">GO608_03590</name>
</gene>
<organism evidence="2 3">
    <name type="scientific">Aromatoleum buckelii</name>
    <dbReference type="NCBI Taxonomy" id="200254"/>
    <lineage>
        <taxon>Bacteria</taxon>
        <taxon>Pseudomonadati</taxon>
        <taxon>Pseudomonadota</taxon>
        <taxon>Betaproteobacteria</taxon>
        <taxon>Rhodocyclales</taxon>
        <taxon>Rhodocyclaceae</taxon>
        <taxon>Aromatoleum</taxon>
    </lineage>
</organism>
<dbReference type="InterPro" id="IPR022642">
    <property type="entry name" value="CheR_C"/>
</dbReference>
<dbReference type="SUPFAM" id="SSF47757">
    <property type="entry name" value="Chemotaxis receptor methyltransferase CheR, N-terminal domain"/>
    <property type="match status" value="1"/>
</dbReference>